<evidence type="ECO:0000313" key="5">
    <source>
        <dbReference type="Proteomes" id="UP000250347"/>
    </source>
</evidence>
<dbReference type="Gene3D" id="3.40.50.720">
    <property type="entry name" value="NAD(P)-binding Rossmann-like Domain"/>
    <property type="match status" value="1"/>
</dbReference>
<dbReference type="RefSeq" id="WP_112708273.1">
    <property type="nucleotide sequence ID" value="NZ_QMEU01000021.1"/>
</dbReference>
<keyword evidence="1" id="KW-0521">NADP</keyword>
<reference evidence="4 5" key="1">
    <citation type="submission" date="2018-06" db="EMBL/GenBank/DDBJ databases">
        <title>NTM in soil in Japan.</title>
        <authorList>
            <person name="Ohya K."/>
        </authorList>
    </citation>
    <scope>NUCLEOTIDE SEQUENCE [LARGE SCALE GENOMIC DNA]</scope>
    <source>
        <strain evidence="4 5">GF76</strain>
    </source>
</reference>
<comment type="caution">
    <text evidence="4">The sequence shown here is derived from an EMBL/GenBank/DDBJ whole genome shotgun (WGS) entry which is preliminary data.</text>
</comment>
<dbReference type="Gene3D" id="3.90.180.10">
    <property type="entry name" value="Medium-chain alcohol dehydrogenases, catalytic domain"/>
    <property type="match status" value="1"/>
</dbReference>
<accession>A0A329KQU2</accession>
<dbReference type="InterPro" id="IPR013149">
    <property type="entry name" value="ADH-like_C"/>
</dbReference>
<proteinExistence type="predicted"/>
<feature type="domain" description="Enoyl reductase (ER)" evidence="3">
    <location>
        <begin position="34"/>
        <end position="345"/>
    </location>
</feature>
<dbReference type="SMART" id="SM00829">
    <property type="entry name" value="PKS_ER"/>
    <property type="match status" value="1"/>
</dbReference>
<dbReference type="PANTHER" id="PTHR48106:SF18">
    <property type="entry name" value="QUINONE OXIDOREDUCTASE PIG3"/>
    <property type="match status" value="1"/>
</dbReference>
<evidence type="ECO:0000313" key="4">
    <source>
        <dbReference type="EMBL" id="RAU96471.1"/>
    </source>
</evidence>
<dbReference type="SUPFAM" id="SSF50129">
    <property type="entry name" value="GroES-like"/>
    <property type="match status" value="1"/>
</dbReference>
<gene>
    <name evidence="4" type="ORF">DQP58_10165</name>
</gene>
<organism evidence="4 5">
    <name type="scientific">Mycobacterium colombiense</name>
    <dbReference type="NCBI Taxonomy" id="339268"/>
    <lineage>
        <taxon>Bacteria</taxon>
        <taxon>Bacillati</taxon>
        <taxon>Actinomycetota</taxon>
        <taxon>Actinomycetes</taxon>
        <taxon>Mycobacteriales</taxon>
        <taxon>Mycobacteriaceae</taxon>
        <taxon>Mycobacterium</taxon>
        <taxon>Mycobacterium avium complex (MAC)</taxon>
    </lineage>
</organism>
<dbReference type="PANTHER" id="PTHR48106">
    <property type="entry name" value="QUINONE OXIDOREDUCTASE PIG3-RELATED"/>
    <property type="match status" value="1"/>
</dbReference>
<name>A0A329KQU2_9MYCO</name>
<dbReference type="GO" id="GO:0070402">
    <property type="term" value="F:NADPH binding"/>
    <property type="evidence" value="ECO:0007669"/>
    <property type="project" value="TreeGrafter"/>
</dbReference>
<evidence type="ECO:0000256" key="2">
    <source>
        <dbReference type="ARBA" id="ARBA00023002"/>
    </source>
</evidence>
<evidence type="ECO:0000256" key="1">
    <source>
        <dbReference type="ARBA" id="ARBA00022857"/>
    </source>
</evidence>
<dbReference type="Proteomes" id="UP000250347">
    <property type="component" value="Unassembled WGS sequence"/>
</dbReference>
<dbReference type="SUPFAM" id="SSF51735">
    <property type="entry name" value="NAD(P)-binding Rossmann-fold domains"/>
    <property type="match status" value="1"/>
</dbReference>
<dbReference type="AlphaFoldDB" id="A0A329KQU2"/>
<dbReference type="InterPro" id="IPR011032">
    <property type="entry name" value="GroES-like_sf"/>
</dbReference>
<dbReference type="Pfam" id="PF00107">
    <property type="entry name" value="ADH_zinc_N"/>
    <property type="match status" value="1"/>
</dbReference>
<evidence type="ECO:0000259" key="3">
    <source>
        <dbReference type="SMART" id="SM00829"/>
    </source>
</evidence>
<dbReference type="GO" id="GO:0016651">
    <property type="term" value="F:oxidoreductase activity, acting on NAD(P)H"/>
    <property type="evidence" value="ECO:0007669"/>
    <property type="project" value="TreeGrafter"/>
</dbReference>
<dbReference type="InterPro" id="IPR013154">
    <property type="entry name" value="ADH-like_N"/>
</dbReference>
<dbReference type="EMBL" id="QMEU01000021">
    <property type="protein sequence ID" value="RAU96471.1"/>
    <property type="molecule type" value="Genomic_DNA"/>
</dbReference>
<dbReference type="InterPro" id="IPR020843">
    <property type="entry name" value="ER"/>
</dbReference>
<sequence length="348" mass="37176">MSTLESPQLPTAPAVVREQPGGETMRAIILEKFGGLDSLVYTDIPKPLPKDGEVVIAVKGFGINHAEMHMRRGEWAEAAEVSGIECVGIVDSCPGGEFPVGAKVAALMGGLGRTINGSYAEYTRVRAANVALIESDLPWSDLAALPETYAVAWTCLFRNLTLRSGQTLVLRGATSSFGQAALKMAVTAGARVIATARSSDRVPMLEKLGASRVELERRDLASHIAETKDIDAVLDLVGNSTILDSLDMLRRDGTACLAGWLGGLDPIGDFNPLLRMASGVNWNFFGSFVFGTPGFPLSDVPLQDIARQVAHGELDAKPSHIFSFEQIREAHRVMEAGEAGGKMVVVMQ</sequence>
<protein>
    <submittedName>
        <fullName evidence="4">Alcohol dehydrogenase</fullName>
    </submittedName>
</protein>
<keyword evidence="2" id="KW-0560">Oxidoreductase</keyword>
<dbReference type="Pfam" id="PF08240">
    <property type="entry name" value="ADH_N"/>
    <property type="match status" value="1"/>
</dbReference>
<dbReference type="InterPro" id="IPR036291">
    <property type="entry name" value="NAD(P)-bd_dom_sf"/>
</dbReference>